<reference evidence="1 2" key="1">
    <citation type="submission" date="2020-10" db="EMBL/GenBank/DDBJ databases">
        <title>Draft genome of Ramlibacter aquaticus LMG 30558.</title>
        <authorList>
            <person name="Props R."/>
        </authorList>
    </citation>
    <scope>NUCLEOTIDE SEQUENCE [LARGE SCALE GENOMIC DNA]</scope>
    <source>
        <strain evidence="1 2">LMG 30558</strain>
    </source>
</reference>
<sequence>MDERGRCWTTLGRLLGNESASAHPGPDTPLEQLLELPSAVRIAACAREDLQRFSAEQLAQMLASMDAAITDTVTLAQIKHGGELVNRREQRDLDWFIEVTNQAEWRRLRSATATDRDYLRLLALYKLGAVIEATTDTPPGIIIRPAVDALMESLESLVLADLLPESPSMEQLIEEAWKAGLTPEPVAADEVRKAQCQAVRRAADARHASNRAAKQKALELFASNTYRTKEEAYRIIGAQVCKAPGTIKNWIAGIPKDSPPK</sequence>
<comment type="caution">
    <text evidence="1">The sequence shown here is derived from an EMBL/GenBank/DDBJ whole genome shotgun (WGS) entry which is preliminary data.</text>
</comment>
<dbReference type="Proteomes" id="UP000715965">
    <property type="component" value="Unassembled WGS sequence"/>
</dbReference>
<evidence type="ECO:0000313" key="1">
    <source>
        <dbReference type="EMBL" id="MBE7941857.1"/>
    </source>
</evidence>
<dbReference type="EMBL" id="JADDOJ010000067">
    <property type="protein sequence ID" value="MBE7941857.1"/>
    <property type="molecule type" value="Genomic_DNA"/>
</dbReference>
<keyword evidence="2" id="KW-1185">Reference proteome</keyword>
<organism evidence="1 2">
    <name type="scientific">Ramlibacter aquaticus</name>
    <dbReference type="NCBI Taxonomy" id="2780094"/>
    <lineage>
        <taxon>Bacteria</taxon>
        <taxon>Pseudomonadati</taxon>
        <taxon>Pseudomonadota</taxon>
        <taxon>Betaproteobacteria</taxon>
        <taxon>Burkholderiales</taxon>
        <taxon>Comamonadaceae</taxon>
        <taxon>Ramlibacter</taxon>
    </lineage>
</organism>
<accession>A0ABR9SIL1</accession>
<evidence type="ECO:0000313" key="2">
    <source>
        <dbReference type="Proteomes" id="UP000715965"/>
    </source>
</evidence>
<gene>
    <name evidence="1" type="ORF">IM725_14850</name>
</gene>
<dbReference type="RefSeq" id="WP_193781420.1">
    <property type="nucleotide sequence ID" value="NZ_JADDOJ010000067.1"/>
</dbReference>
<proteinExistence type="predicted"/>
<protein>
    <submittedName>
        <fullName evidence="1">Uncharacterized protein</fullName>
    </submittedName>
</protein>
<name>A0ABR9SIL1_9BURK</name>